<dbReference type="WBParaSite" id="ES5_v2.g19938.t1">
    <property type="protein sequence ID" value="ES5_v2.g19938.t1"/>
    <property type="gene ID" value="ES5_v2.g19938"/>
</dbReference>
<evidence type="ECO:0000313" key="2">
    <source>
        <dbReference type="WBParaSite" id="ES5_v2.g19938.t1"/>
    </source>
</evidence>
<protein>
    <submittedName>
        <fullName evidence="2">Chromo domain-containing protein</fullName>
    </submittedName>
</protein>
<dbReference type="Proteomes" id="UP000887579">
    <property type="component" value="Unplaced"/>
</dbReference>
<name>A0AC34FS51_9BILA</name>
<evidence type="ECO:0000313" key="1">
    <source>
        <dbReference type="Proteomes" id="UP000887579"/>
    </source>
</evidence>
<sequence>MSERVRQPTQRQSSTDSDDSNEHFEVQKILRKRVTGGNVEYYVKWKNYSSSFNSWEPAENCDCPDLIKKFEGKKKKAKTSKKRCRKSKKSKSSDSSGSRSRRSRPNPSLSSHHDPLTAVTTPELLPNDGIINSTVTLQQQPEESIETSSTLGQSDPIVAPGPSVRANRRVRFRSPLIQTFKYEST</sequence>
<accession>A0AC34FS51</accession>
<organism evidence="1 2">
    <name type="scientific">Panagrolaimus sp. ES5</name>
    <dbReference type="NCBI Taxonomy" id="591445"/>
    <lineage>
        <taxon>Eukaryota</taxon>
        <taxon>Metazoa</taxon>
        <taxon>Ecdysozoa</taxon>
        <taxon>Nematoda</taxon>
        <taxon>Chromadorea</taxon>
        <taxon>Rhabditida</taxon>
        <taxon>Tylenchina</taxon>
        <taxon>Panagrolaimomorpha</taxon>
        <taxon>Panagrolaimoidea</taxon>
        <taxon>Panagrolaimidae</taxon>
        <taxon>Panagrolaimus</taxon>
    </lineage>
</organism>
<reference evidence="2" key="1">
    <citation type="submission" date="2022-11" db="UniProtKB">
        <authorList>
            <consortium name="WormBaseParasite"/>
        </authorList>
    </citation>
    <scope>IDENTIFICATION</scope>
</reference>
<proteinExistence type="predicted"/>